<dbReference type="EMBL" id="FN667741">
    <property type="protein sequence ID" value="CBJ80638.1"/>
    <property type="molecule type" value="Genomic_DNA"/>
</dbReference>
<dbReference type="KEGG" id="xbo:XBJ1_1511"/>
<dbReference type="HOGENOM" id="CLU_2793073_0_0_6"/>
<proteinExistence type="predicted"/>
<organism evidence="1 2">
    <name type="scientific">Xenorhabdus bovienii (strain SS-2004)</name>
    <name type="common">Xenorhabdus nematophila subsp. bovienii</name>
    <dbReference type="NCBI Taxonomy" id="406818"/>
    <lineage>
        <taxon>Bacteria</taxon>
        <taxon>Pseudomonadati</taxon>
        <taxon>Pseudomonadota</taxon>
        <taxon>Gammaproteobacteria</taxon>
        <taxon>Enterobacterales</taxon>
        <taxon>Morganellaceae</taxon>
        <taxon>Xenorhabdus</taxon>
    </lineage>
</organism>
<reference evidence="1" key="1">
    <citation type="journal article" date="2011" name="PLoS ONE">
        <title>The entomopathogenic bacterial endosymbionts xenorhabdus and photorhabdus: convergent lifestyles from divergent genomes.</title>
        <authorList>
            <person name="Chaston J.M."/>
            <person name="Suen G."/>
            <person name="Tucker S.L."/>
            <person name="Andersen A.W."/>
            <person name="Bhasin A."/>
            <person name="Bode E."/>
            <person name="Bode H.B."/>
            <person name="Brachmann A.O."/>
            <person name="Cowles C.E."/>
            <person name="Cowles K.N."/>
            <person name="Darby C."/>
            <person name="de Leon L."/>
            <person name="Drace K."/>
            <person name="Du Z."/>
            <person name="Givaudan A."/>
            <person name="Herbert Tran E.E."/>
            <person name="Jewell K.A."/>
            <person name="Knack J.J."/>
            <person name="Krasomil-Osterfeld K.C."/>
            <person name="Kukor R."/>
            <person name="Lanois A."/>
            <person name="Latreille P."/>
            <person name="Leimgruber N.K."/>
            <person name="Lipke C.M."/>
            <person name="Liu R."/>
            <person name="Lu X."/>
            <person name="Martens E.C."/>
            <person name="Marri P.R."/>
            <person name="Medigue C."/>
            <person name="Menard M.L."/>
            <person name="Miller N.M."/>
            <person name="Morales-Soto N."/>
            <person name="Norton S."/>
            <person name="Ogier J.C."/>
            <person name="Orchard S.S."/>
            <person name="Park D."/>
            <person name="Park Y."/>
            <person name="Qurollo B.A."/>
            <person name="Sugar D.R."/>
            <person name="Richards G.R."/>
            <person name="Rouy Z."/>
            <person name="Slominski B."/>
            <person name="Slominski K."/>
            <person name="Snyder H."/>
            <person name="Tjaden B.C."/>
            <person name="van der Hoeven R."/>
            <person name="Welch R.D."/>
            <person name="Wheeler C."/>
            <person name="Xiang B."/>
            <person name="Barbazuk B."/>
            <person name="Gaudriault S."/>
            <person name="Goodner B."/>
            <person name="Slater S.C."/>
            <person name="Forst S."/>
            <person name="Goldman B.S."/>
            <person name="Goodrich-Blair H."/>
        </authorList>
    </citation>
    <scope>NUCLEOTIDE SEQUENCE [LARGE SCALE GENOMIC DNA]</scope>
    <source>
        <strain evidence="1">SS-2004</strain>
    </source>
</reference>
<accession>D3V086</accession>
<name>D3V086_XENBS</name>
<evidence type="ECO:0000313" key="2">
    <source>
        <dbReference type="Proteomes" id="UP000002045"/>
    </source>
</evidence>
<protein>
    <submittedName>
        <fullName evidence="1">Putative transposase</fullName>
    </submittedName>
</protein>
<dbReference type="Proteomes" id="UP000002045">
    <property type="component" value="Chromosome"/>
</dbReference>
<dbReference type="AlphaFoldDB" id="D3V086"/>
<evidence type="ECO:0000313" key="1">
    <source>
        <dbReference type="EMBL" id="CBJ80638.1"/>
    </source>
</evidence>
<gene>
    <name evidence="1" type="ordered locus">XBJ1_1511</name>
</gene>
<dbReference type="eggNOG" id="COG2801">
    <property type="taxonomic scope" value="Bacteria"/>
</dbReference>
<sequence length="68" mass="7969">MLAEKLRKEGLTLSDYRTRKLMKQFGLYVRQRKNYRAPRKGKAISTACNLLNRNFNPLAPNEVWTGEI</sequence>
<dbReference type="STRING" id="406818.XBJ1_1511"/>